<name>A0A830HB32_9CHLO</name>
<evidence type="ECO:0008006" key="5">
    <source>
        <dbReference type="Google" id="ProtNLM"/>
    </source>
</evidence>
<organism evidence="3 4">
    <name type="scientific">Pycnococcus provasolii</name>
    <dbReference type="NCBI Taxonomy" id="41880"/>
    <lineage>
        <taxon>Eukaryota</taxon>
        <taxon>Viridiplantae</taxon>
        <taxon>Chlorophyta</taxon>
        <taxon>Pseudoscourfieldiophyceae</taxon>
        <taxon>Pseudoscourfieldiales</taxon>
        <taxon>Pycnococcaceae</taxon>
        <taxon>Pycnococcus</taxon>
    </lineage>
</organism>
<dbReference type="AlphaFoldDB" id="A0A830HB32"/>
<protein>
    <recommendedName>
        <fullName evidence="5">Gamma carbonic anhydrase</fullName>
    </recommendedName>
</protein>
<dbReference type="Pfam" id="PF00132">
    <property type="entry name" value="Hexapep"/>
    <property type="match status" value="1"/>
</dbReference>
<dbReference type="Gene3D" id="2.160.10.10">
    <property type="entry name" value="Hexapeptide repeat proteins"/>
    <property type="match status" value="1"/>
</dbReference>
<dbReference type="InterPro" id="IPR011004">
    <property type="entry name" value="Trimer_LpxA-like_sf"/>
</dbReference>
<dbReference type="InterPro" id="IPR047324">
    <property type="entry name" value="LbH_gamma_CA-like"/>
</dbReference>
<dbReference type="PANTHER" id="PTHR13061:SF29">
    <property type="entry name" value="GAMMA CARBONIC ANHYDRASE-LIKE 1, MITOCHONDRIAL-RELATED"/>
    <property type="match status" value="1"/>
</dbReference>
<dbReference type="InterPro" id="IPR001451">
    <property type="entry name" value="Hexapep"/>
</dbReference>
<gene>
    <name evidence="3" type="ORF">PPROV_000305800</name>
</gene>
<dbReference type="PANTHER" id="PTHR13061">
    <property type="entry name" value="DYNACTIN SUBUNIT P25"/>
    <property type="match status" value="1"/>
</dbReference>
<dbReference type="OrthoDB" id="25818at2759"/>
<dbReference type="GO" id="GO:0031966">
    <property type="term" value="C:mitochondrial membrane"/>
    <property type="evidence" value="ECO:0007669"/>
    <property type="project" value="UniProtKB-SubCell"/>
</dbReference>
<sequence length="294" mass="31752">MGAHEPSIHPTAYIAPTASLIGDVAIGREASVWFGAVIRGDADSISIGEGSNIQDLSVLHADPGFPLRVGNRCTVGHRVTLHGCTIHDDAIIGMGATILNGVIVGEGSVVGACSVVLEGTVIPPHSLAVGTPAVVRKTYDRDEAVARANDNARQYVARGRLYQRACLRTEHEKRETPKMIEGKNTVDLLLQEEEQQQQQQIAAAHDTQRTEQRLKNIEGELQDLARLAAAAEAPVDVFVKKQSARDFTQDDDSHACAKARRALTNEKVVAVTTASNFALLLLLAYKAGMNWFFQ</sequence>
<evidence type="ECO:0000256" key="2">
    <source>
        <dbReference type="ARBA" id="ARBA00034694"/>
    </source>
</evidence>
<accession>A0A830HB32</accession>
<dbReference type="SUPFAM" id="SSF51161">
    <property type="entry name" value="Trimeric LpxA-like enzymes"/>
    <property type="match status" value="1"/>
</dbReference>
<comment type="caution">
    <text evidence="3">The sequence shown here is derived from an EMBL/GenBank/DDBJ whole genome shotgun (WGS) entry which is preliminary data.</text>
</comment>
<reference evidence="3" key="1">
    <citation type="submission" date="2020-10" db="EMBL/GenBank/DDBJ databases">
        <title>Unveiling of a novel bifunctional photoreceptor, Dualchrome1, isolated from a cosmopolitan green alga.</title>
        <authorList>
            <person name="Suzuki S."/>
            <person name="Kawachi M."/>
        </authorList>
    </citation>
    <scope>NUCLEOTIDE SEQUENCE</scope>
    <source>
        <strain evidence="3">NIES 2893</strain>
    </source>
</reference>
<evidence type="ECO:0000313" key="3">
    <source>
        <dbReference type="EMBL" id="GHP04304.1"/>
    </source>
</evidence>
<keyword evidence="4" id="KW-1185">Reference proteome</keyword>
<dbReference type="InterPro" id="IPR050484">
    <property type="entry name" value="Transf_Hexapept/Carb_Anhydrase"/>
</dbReference>
<comment type="similarity">
    <text evidence="1">Belongs to the gamma-class carbonic anhydrase family.</text>
</comment>
<evidence type="ECO:0000256" key="1">
    <source>
        <dbReference type="ARBA" id="ARBA00023595"/>
    </source>
</evidence>
<dbReference type="CDD" id="cd04645">
    <property type="entry name" value="LbH_gamma_CA_like"/>
    <property type="match status" value="1"/>
</dbReference>
<proteinExistence type="inferred from homology"/>
<dbReference type="Proteomes" id="UP000660262">
    <property type="component" value="Unassembled WGS sequence"/>
</dbReference>
<evidence type="ECO:0000313" key="4">
    <source>
        <dbReference type="Proteomes" id="UP000660262"/>
    </source>
</evidence>
<dbReference type="EMBL" id="BNJQ01000007">
    <property type="protein sequence ID" value="GHP04304.1"/>
    <property type="molecule type" value="Genomic_DNA"/>
</dbReference>
<comment type="subcellular location">
    <subcellularLocation>
        <location evidence="2">Mitochondrion membrane</location>
        <topology evidence="2">Peripheral membrane protein</topology>
        <orientation evidence="2">Matrix side</orientation>
    </subcellularLocation>
</comment>